<protein>
    <submittedName>
        <fullName evidence="2">Uncharacterized protein</fullName>
    </submittedName>
</protein>
<feature type="compositionally biased region" description="Basic and acidic residues" evidence="1">
    <location>
        <begin position="326"/>
        <end position="344"/>
    </location>
</feature>
<dbReference type="EMBL" id="MVGC01000470">
    <property type="protein sequence ID" value="RJE18943.1"/>
    <property type="molecule type" value="Genomic_DNA"/>
</dbReference>
<comment type="caution">
    <text evidence="2">The sequence shown here is derived from an EMBL/GenBank/DDBJ whole genome shotgun (WGS) entry which is preliminary data.</text>
</comment>
<feature type="compositionally biased region" description="Low complexity" evidence="1">
    <location>
        <begin position="100"/>
        <end position="109"/>
    </location>
</feature>
<keyword evidence="3" id="KW-1185">Reference proteome</keyword>
<dbReference type="AlphaFoldDB" id="A0A3A2Z9P1"/>
<feature type="compositionally biased region" description="Low complexity" evidence="1">
    <location>
        <begin position="70"/>
        <end position="84"/>
    </location>
</feature>
<feature type="compositionally biased region" description="Basic and acidic residues" evidence="1">
    <location>
        <begin position="282"/>
        <end position="296"/>
    </location>
</feature>
<feature type="compositionally biased region" description="Pro residues" evidence="1">
    <location>
        <begin position="41"/>
        <end position="54"/>
    </location>
</feature>
<evidence type="ECO:0000313" key="2">
    <source>
        <dbReference type="EMBL" id="RJE18943.1"/>
    </source>
</evidence>
<reference evidence="3" key="1">
    <citation type="submission" date="2017-02" db="EMBL/GenBank/DDBJ databases">
        <authorList>
            <person name="Tafer H."/>
            <person name="Lopandic K."/>
        </authorList>
    </citation>
    <scope>NUCLEOTIDE SEQUENCE [LARGE SCALE GENOMIC DNA]</scope>
    <source>
        <strain evidence="3">CBS 366.77</strain>
    </source>
</reference>
<dbReference type="OrthoDB" id="5385072at2759"/>
<evidence type="ECO:0000313" key="3">
    <source>
        <dbReference type="Proteomes" id="UP000266188"/>
    </source>
</evidence>
<feature type="region of interest" description="Disordered" evidence="1">
    <location>
        <begin position="1"/>
        <end position="119"/>
    </location>
</feature>
<organism evidence="2 3">
    <name type="scientific">Aspergillus sclerotialis</name>
    <dbReference type="NCBI Taxonomy" id="2070753"/>
    <lineage>
        <taxon>Eukaryota</taxon>
        <taxon>Fungi</taxon>
        <taxon>Dikarya</taxon>
        <taxon>Ascomycota</taxon>
        <taxon>Pezizomycotina</taxon>
        <taxon>Eurotiomycetes</taxon>
        <taxon>Eurotiomycetidae</taxon>
        <taxon>Eurotiales</taxon>
        <taxon>Aspergillaceae</taxon>
        <taxon>Aspergillus</taxon>
        <taxon>Aspergillus subgen. Polypaecilum</taxon>
    </lineage>
</organism>
<dbReference type="Proteomes" id="UP000266188">
    <property type="component" value="Unassembled WGS sequence"/>
</dbReference>
<evidence type="ECO:0000256" key="1">
    <source>
        <dbReference type="SAM" id="MobiDB-lite"/>
    </source>
</evidence>
<gene>
    <name evidence="2" type="ORF">PHISCL_08712</name>
</gene>
<feature type="region of interest" description="Disordered" evidence="1">
    <location>
        <begin position="159"/>
        <end position="206"/>
    </location>
</feature>
<feature type="region of interest" description="Disordered" evidence="1">
    <location>
        <begin position="219"/>
        <end position="348"/>
    </location>
</feature>
<accession>A0A3A2Z9P1</accession>
<feature type="compositionally biased region" description="Low complexity" evidence="1">
    <location>
        <begin position="236"/>
        <end position="250"/>
    </location>
</feature>
<feature type="compositionally biased region" description="Polar residues" evidence="1">
    <location>
        <begin position="256"/>
        <end position="267"/>
    </location>
</feature>
<feature type="compositionally biased region" description="Polar residues" evidence="1">
    <location>
        <begin position="110"/>
        <end position="119"/>
    </location>
</feature>
<sequence>MAGVQVTPNMADYRLPIHQGPPARKPVPNMHQGYPFQSFDGPPPQQLTPHPAPPHLAHNRRRTSSSNVLPYQGQQQYQAAPTPQHVIPPHINYPPSRRLSSATTSTSSTGNNNYGPYSNANIDIRRSTSSRSANAQLGYVALLRRQKATVWCDRAQAEDPRVRAQKKADKKRAYLEVHGAGAGRTGTLGSGKIKHGGKGATDFSPSTLVGAAVPVRLSANEVGDGDEDDHSDGLQRRTGSGRSSLGSGHRYPSGYQRPQGSHSTPPNEKTDLPDVSENPPAKSHEDEDHPSVHDDTATSQSKENDEDNFGTLGEMGAPSAAVAAAEKSKASDELRRRGSVDDRSTSMTGVRLFVANPDLSD</sequence>
<feature type="compositionally biased region" description="Gly residues" evidence="1">
    <location>
        <begin position="180"/>
        <end position="189"/>
    </location>
</feature>
<proteinExistence type="predicted"/>
<dbReference type="STRING" id="2070753.A0A3A2Z9P1"/>
<name>A0A3A2Z9P1_9EURO</name>